<gene>
    <name evidence="1" type="ORF">D0Q02_06460</name>
</gene>
<evidence type="ECO:0000313" key="2">
    <source>
        <dbReference type="Proteomes" id="UP000262621"/>
    </source>
</evidence>
<reference evidence="1 2" key="1">
    <citation type="submission" date="2018-08" db="EMBL/GenBank/DDBJ databases">
        <title>Verrucosispora craniellae sp. nov., isolated from a marine sponge in the South China Sea.</title>
        <authorList>
            <person name="Li L."/>
            <person name="Lin H.W."/>
        </authorList>
    </citation>
    <scope>NUCLEOTIDE SEQUENCE [LARGE SCALE GENOMIC DNA]</scope>
    <source>
        <strain evidence="1 2">LHW63014</strain>
    </source>
</reference>
<dbReference type="AlphaFoldDB" id="A0A372G2P2"/>
<comment type="caution">
    <text evidence="1">The sequence shown here is derived from an EMBL/GenBank/DDBJ whole genome shotgun (WGS) entry which is preliminary data.</text>
</comment>
<keyword evidence="2" id="KW-1185">Reference proteome</keyword>
<dbReference type="Proteomes" id="UP000262621">
    <property type="component" value="Unassembled WGS sequence"/>
</dbReference>
<proteinExistence type="predicted"/>
<organism evidence="1 2">
    <name type="scientific">Micromonospora craniellae</name>
    <dbReference type="NCBI Taxonomy" id="2294034"/>
    <lineage>
        <taxon>Bacteria</taxon>
        <taxon>Bacillati</taxon>
        <taxon>Actinomycetota</taxon>
        <taxon>Actinomycetes</taxon>
        <taxon>Micromonosporales</taxon>
        <taxon>Micromonosporaceae</taxon>
        <taxon>Micromonospora</taxon>
    </lineage>
</organism>
<evidence type="ECO:0000313" key="1">
    <source>
        <dbReference type="EMBL" id="RFS47208.1"/>
    </source>
</evidence>
<accession>A0A372G2P2</accession>
<sequence length="77" mass="8561">MDESPVPGLIVSRNSMIARAGRGCRRVIGVRRIVAERKFDTPTGRYRRCQVPRAAMMALWGRHEKTTARGLLGGRPG</sequence>
<dbReference type="EMBL" id="QVFU01000004">
    <property type="protein sequence ID" value="RFS47208.1"/>
    <property type="molecule type" value="Genomic_DNA"/>
</dbReference>
<name>A0A372G2P2_9ACTN</name>
<protein>
    <submittedName>
        <fullName evidence="1">Uncharacterized protein</fullName>
    </submittedName>
</protein>